<evidence type="ECO:0000313" key="2">
    <source>
        <dbReference type="EMBL" id="MBD2606553.1"/>
    </source>
</evidence>
<accession>A0ABR8GUY1</accession>
<proteinExistence type="predicted"/>
<dbReference type="EMBL" id="JACJTA010000042">
    <property type="protein sequence ID" value="MBD2606553.1"/>
    <property type="molecule type" value="Genomic_DNA"/>
</dbReference>
<name>A0ABR8GUY1_9CYAN</name>
<evidence type="ECO:0000256" key="1">
    <source>
        <dbReference type="SAM" id="MobiDB-lite"/>
    </source>
</evidence>
<comment type="caution">
    <text evidence="2">The sequence shown here is derived from an EMBL/GenBank/DDBJ whole genome shotgun (WGS) entry which is preliminary data.</text>
</comment>
<dbReference type="Pfam" id="PF08872">
    <property type="entry name" value="KGK"/>
    <property type="match status" value="1"/>
</dbReference>
<feature type="region of interest" description="Disordered" evidence="1">
    <location>
        <begin position="107"/>
        <end position="131"/>
    </location>
</feature>
<protein>
    <submittedName>
        <fullName evidence="2">KGK family protein</fullName>
    </submittedName>
</protein>
<keyword evidence="3" id="KW-1185">Reference proteome</keyword>
<sequence length="131" mass="15125">MEDGFKRLECNENDVLALGNETFKVNRFNKGVYASFDTSVGQTFIQRLNNQNVRLDMNKLKHNGQTCGHEVWFTKGIDCEFLNLGSKAWKKGKVKINISVEFYVEEEEEPEITEPESPLDDIRRMANEGNF</sequence>
<reference evidence="2 3" key="1">
    <citation type="journal article" date="2020" name="ISME J.">
        <title>Comparative genomics reveals insights into cyanobacterial evolution and habitat adaptation.</title>
        <authorList>
            <person name="Chen M.Y."/>
            <person name="Teng W.K."/>
            <person name="Zhao L."/>
            <person name="Hu C.X."/>
            <person name="Zhou Y.K."/>
            <person name="Han B.P."/>
            <person name="Song L.R."/>
            <person name="Shu W.S."/>
        </authorList>
    </citation>
    <scope>NUCLEOTIDE SEQUENCE [LARGE SCALE GENOMIC DNA]</scope>
    <source>
        <strain evidence="2 3">FACHB-248</strain>
    </source>
</reference>
<dbReference type="InterPro" id="IPR014971">
    <property type="entry name" value="KGK"/>
</dbReference>
<feature type="compositionally biased region" description="Acidic residues" evidence="1">
    <location>
        <begin position="107"/>
        <end position="119"/>
    </location>
</feature>
<dbReference type="Proteomes" id="UP000660380">
    <property type="component" value="Unassembled WGS sequence"/>
</dbReference>
<evidence type="ECO:0000313" key="3">
    <source>
        <dbReference type="Proteomes" id="UP000660380"/>
    </source>
</evidence>
<gene>
    <name evidence="2" type="ORF">H6G81_18960</name>
</gene>
<organism evidence="2 3">
    <name type="scientific">Scytonema hofmannii FACHB-248</name>
    <dbReference type="NCBI Taxonomy" id="1842502"/>
    <lineage>
        <taxon>Bacteria</taxon>
        <taxon>Bacillati</taxon>
        <taxon>Cyanobacteriota</taxon>
        <taxon>Cyanophyceae</taxon>
        <taxon>Nostocales</taxon>
        <taxon>Scytonemataceae</taxon>
        <taxon>Scytonema</taxon>
    </lineage>
</organism>
<feature type="compositionally biased region" description="Basic and acidic residues" evidence="1">
    <location>
        <begin position="120"/>
        <end position="131"/>
    </location>
</feature>